<evidence type="ECO:0000256" key="1">
    <source>
        <dbReference type="SAM" id="MobiDB-lite"/>
    </source>
</evidence>
<gene>
    <name evidence="3" type="ORF">FA10DRAFT_263523</name>
</gene>
<feature type="domain" description="Meiotically up-regulated protein Msb1/Mug8" evidence="2">
    <location>
        <begin position="282"/>
        <end position="445"/>
    </location>
</feature>
<dbReference type="OrthoDB" id="3362494at2759"/>
<dbReference type="SUPFAM" id="SSF48350">
    <property type="entry name" value="GTPase activation domain, GAP"/>
    <property type="match status" value="1"/>
</dbReference>
<dbReference type="Pfam" id="PF08101">
    <property type="entry name" value="Msb1-Mug8_dom"/>
    <property type="match status" value="1"/>
</dbReference>
<feature type="compositionally biased region" description="Basic and acidic residues" evidence="1">
    <location>
        <begin position="1000"/>
        <end position="1009"/>
    </location>
</feature>
<organism evidence="3 4">
    <name type="scientific">Acaromyces ingoldii</name>
    <dbReference type="NCBI Taxonomy" id="215250"/>
    <lineage>
        <taxon>Eukaryota</taxon>
        <taxon>Fungi</taxon>
        <taxon>Dikarya</taxon>
        <taxon>Basidiomycota</taxon>
        <taxon>Ustilaginomycotina</taxon>
        <taxon>Exobasidiomycetes</taxon>
        <taxon>Exobasidiales</taxon>
        <taxon>Cryptobasidiaceae</taxon>
        <taxon>Acaromyces</taxon>
    </lineage>
</organism>
<dbReference type="EMBL" id="KZ819634">
    <property type="protein sequence ID" value="PWN92768.1"/>
    <property type="molecule type" value="Genomic_DNA"/>
</dbReference>
<dbReference type="Proteomes" id="UP000245768">
    <property type="component" value="Unassembled WGS sequence"/>
</dbReference>
<evidence type="ECO:0000313" key="3">
    <source>
        <dbReference type="EMBL" id="PWN92768.1"/>
    </source>
</evidence>
<feature type="region of interest" description="Disordered" evidence="1">
    <location>
        <begin position="912"/>
        <end position="931"/>
    </location>
</feature>
<dbReference type="AlphaFoldDB" id="A0A316YVT2"/>
<dbReference type="STRING" id="215250.A0A316YVT2"/>
<dbReference type="GeneID" id="37042167"/>
<dbReference type="PANTHER" id="PTHR28093">
    <property type="entry name" value="MORPHOGENESIS-RELATED PROTEIN MSB1"/>
    <property type="match status" value="1"/>
</dbReference>
<dbReference type="RefSeq" id="XP_025379966.1">
    <property type="nucleotide sequence ID" value="XM_025520251.1"/>
</dbReference>
<dbReference type="Gene3D" id="1.10.555.10">
    <property type="entry name" value="Rho GTPase activation protein"/>
    <property type="match status" value="1"/>
</dbReference>
<feature type="compositionally biased region" description="Polar residues" evidence="1">
    <location>
        <begin position="1015"/>
        <end position="1036"/>
    </location>
</feature>
<feature type="compositionally biased region" description="Basic and acidic residues" evidence="1">
    <location>
        <begin position="697"/>
        <end position="719"/>
    </location>
</feature>
<feature type="region of interest" description="Disordered" evidence="1">
    <location>
        <begin position="97"/>
        <end position="119"/>
    </location>
</feature>
<dbReference type="InterPro" id="IPR012965">
    <property type="entry name" value="Msb1/Mug8_dom"/>
</dbReference>
<evidence type="ECO:0000259" key="2">
    <source>
        <dbReference type="Pfam" id="PF08101"/>
    </source>
</evidence>
<keyword evidence="4" id="KW-1185">Reference proteome</keyword>
<feature type="compositionally biased region" description="Low complexity" evidence="1">
    <location>
        <begin position="29"/>
        <end position="43"/>
    </location>
</feature>
<dbReference type="InParanoid" id="A0A316YVT2"/>
<evidence type="ECO:0000313" key="4">
    <source>
        <dbReference type="Proteomes" id="UP000245768"/>
    </source>
</evidence>
<feature type="compositionally biased region" description="Low complexity" evidence="1">
    <location>
        <begin position="945"/>
        <end position="956"/>
    </location>
</feature>
<feature type="region of interest" description="Disordered" evidence="1">
    <location>
        <begin position="688"/>
        <end position="759"/>
    </location>
</feature>
<sequence length="1046" mass="112382">MSVASQLPRSSVENGESVDGSGRGASRRSIFGSPFTSSPSSRHSAWKQYRRGSTSRSSPEVAFSPDMSRGIASTDLTSYAADSFNGKLKKKRASIFRRKLPPPSPSVAPPVPELPPTISLSIDRPDEAVVLKDGEAEKADEEQQQVKATKIGRLGRIKKDKGAGAEGTTTPAAALALAASKPDPSQTTPEVKFNHLKNARLTLDQCQQLCDLCAKEIRMRGLATVGIFRPFRTTESLAKFERLVELFLLAVEPKTYEGVFPLSDPGQSSTLLPEGVTKTDAHTELSRKLSYANIHDVVALLKWGLRRLRLKATDFYAVSSEPLKWYDSFVQKEKAASYPKQAYSDLLLPKLPSATGKFLSSLLDLMTTVSAHHVANAMPASRLCKTLGYWIVGRIGVDHPPHSFDEVVKAWSRASAVTEHLFLAFTRDQTSRIHLMPTRLTELIADYPHIAPGAEAPSLGPAFTFAEKHGLRVDVRSENIVVSPKRIRGPSESLRAALKAQNPELESSEELDDWSAILGVAFGATATATNAEADGEVIPTLDPPHKETEDEIDARKEFALLREEDASVLRLVAAELAHRKAFLDGTLGQVSDSGLSTANSATSFLSDLTGADAFSSSTHASSDNLTDFGFGAARGGYSSSSSTHSASLSSLPAGQTTSRHGSLRAKQPNLGPLLEDAEKSLDWSNFAKSGFGESESTEEKGPDLRLDESLRPKTDLERAFDEEDQMATKRKSLSRTPSFGTLRRNRSGAGRGSRANGAGNYFHNMPPPPPTFSLTKVDQFSIDEVFASVWQDQLLDPSLAASFPNIVLAQLNQTTASRLLALGSGAHTTSWLCICETVIPPRPPLPPSSASTGPIYGSYSFGRRRSSTDIGGNDDGASERRSIFAPSLRSIGTSIFRKRPSLRRVSSLWSTRGGSSAALNGGETIDKDSFGDFNDTGTKRKGNAAALSRGAAAGGQARDGGAGITSSKTAHVTRRLTPAVASPTIEKHQQPVEMLLLPAHTEEGGSSKDPRKRTGSSGPSPSNQLESRTDQSSTHSKFVDAEDGME</sequence>
<feature type="region of interest" description="Disordered" evidence="1">
    <location>
        <begin position="1"/>
        <end position="68"/>
    </location>
</feature>
<dbReference type="InterPro" id="IPR008936">
    <property type="entry name" value="Rho_GTPase_activation_prot"/>
</dbReference>
<dbReference type="InterPro" id="IPR037508">
    <property type="entry name" value="Msb1/Mug8"/>
</dbReference>
<feature type="region of interest" description="Disordered" evidence="1">
    <location>
        <begin position="639"/>
        <end position="670"/>
    </location>
</feature>
<feature type="compositionally biased region" description="Pro residues" evidence="1">
    <location>
        <begin position="101"/>
        <end position="115"/>
    </location>
</feature>
<reference evidence="3 4" key="1">
    <citation type="journal article" date="2018" name="Mol. Biol. Evol.">
        <title>Broad Genomic Sampling Reveals a Smut Pathogenic Ancestry of the Fungal Clade Ustilaginomycotina.</title>
        <authorList>
            <person name="Kijpornyongpan T."/>
            <person name="Mondo S.J."/>
            <person name="Barry K."/>
            <person name="Sandor L."/>
            <person name="Lee J."/>
            <person name="Lipzen A."/>
            <person name="Pangilinan J."/>
            <person name="LaButti K."/>
            <person name="Hainaut M."/>
            <person name="Henrissat B."/>
            <person name="Grigoriev I.V."/>
            <person name="Spatafora J.W."/>
            <person name="Aime M.C."/>
        </authorList>
    </citation>
    <scope>NUCLEOTIDE SEQUENCE [LARGE SCALE GENOMIC DNA]</scope>
    <source>
        <strain evidence="3 4">MCA 4198</strain>
    </source>
</reference>
<dbReference type="PANTHER" id="PTHR28093:SF1">
    <property type="entry name" value="MORPHOGENESIS-RELATED PROTEIN MSB1"/>
    <property type="match status" value="1"/>
</dbReference>
<feature type="region of interest" description="Disordered" evidence="1">
    <location>
        <begin position="945"/>
        <end position="1046"/>
    </location>
</feature>
<protein>
    <recommendedName>
        <fullName evidence="2">Meiotically up-regulated protein Msb1/Mug8 domain-containing protein</fullName>
    </recommendedName>
</protein>
<feature type="compositionally biased region" description="Low complexity" evidence="1">
    <location>
        <begin position="639"/>
        <end position="650"/>
    </location>
</feature>
<accession>A0A316YVT2</accession>
<feature type="compositionally biased region" description="Polar residues" evidence="1">
    <location>
        <begin position="1"/>
        <end position="14"/>
    </location>
</feature>
<name>A0A316YVT2_9BASI</name>
<proteinExistence type="predicted"/>